<sequence>MTQDFIRRRIGRQTIDSCLARDELQPLMASYALSKRAGAVAAHVLRPFRMSIDFTDPAYCRVEGHTLVLLAESAVQQNRIRQLTPRLAAAAAAAGLPVTAVDARIIPKRPAPQAGVPIPRIERAPSAVGAAAISGILDDIEDPALKATMERLRNVIKPGEENRRRLLEERLGRESIDLSTERMRLTTLVADLTHGINAAIIPTEEEARDYPRLEAERERKLELLAEQKDRRLVAVHRLERIDARLDAINRALELLPSDAQAAEAALVAPEDEEAPQAPPAAPRVSAAAAAAIASLARETPSPRMRKALMSHIPTLAPDEAHYPEALHADIRREAERLSMLENPTPENTKRLAQLLEAAKALSERPQDARAIAEGLYGLT</sequence>
<dbReference type="EMBL" id="ADMG01000037">
    <property type="protein sequence ID" value="EKB30630.1"/>
    <property type="molecule type" value="Genomic_DNA"/>
</dbReference>
<dbReference type="PATRIC" id="fig|742823.3.peg.1672"/>
<organism evidence="1 2">
    <name type="scientific">Sutterella wadsworthensis 2_1_59BFAA</name>
    <dbReference type="NCBI Taxonomy" id="742823"/>
    <lineage>
        <taxon>Bacteria</taxon>
        <taxon>Pseudomonadati</taxon>
        <taxon>Pseudomonadota</taxon>
        <taxon>Betaproteobacteria</taxon>
        <taxon>Burkholderiales</taxon>
        <taxon>Sutterellaceae</taxon>
        <taxon>Sutterella</taxon>
    </lineage>
</organism>
<gene>
    <name evidence="1" type="ORF">HMPREF9465_01677</name>
</gene>
<evidence type="ECO:0000313" key="1">
    <source>
        <dbReference type="EMBL" id="EKB30630.1"/>
    </source>
</evidence>
<keyword evidence="2" id="KW-1185">Reference proteome</keyword>
<dbReference type="AlphaFoldDB" id="K1JGB0"/>
<dbReference type="eggNOG" id="ENOG5032QJ6">
    <property type="taxonomic scope" value="Bacteria"/>
</dbReference>
<dbReference type="RefSeq" id="WP_005436005.1">
    <property type="nucleotide sequence ID" value="NZ_JH815518.1"/>
</dbReference>
<accession>K1JGB0</accession>
<dbReference type="Proteomes" id="UP000005835">
    <property type="component" value="Unassembled WGS sequence"/>
</dbReference>
<evidence type="ECO:0008006" key="3">
    <source>
        <dbReference type="Google" id="ProtNLM"/>
    </source>
</evidence>
<name>K1JGB0_9BURK</name>
<proteinExistence type="predicted"/>
<reference evidence="1 2" key="1">
    <citation type="submission" date="2012-05" db="EMBL/GenBank/DDBJ databases">
        <title>The Genome Sequence of Sutterella wadsworthensis 2_1_59BFAA.</title>
        <authorList>
            <consortium name="The Broad Institute Genome Sequencing Platform"/>
            <person name="Earl A."/>
            <person name="Ward D."/>
            <person name="Feldgarden M."/>
            <person name="Gevers D."/>
            <person name="Daigneault M."/>
            <person name="Strauss J."/>
            <person name="Allen-Vercoe E."/>
            <person name="Walker B."/>
            <person name="Young S.K."/>
            <person name="Zeng Q."/>
            <person name="Gargeya S."/>
            <person name="Fitzgerald M."/>
            <person name="Haas B."/>
            <person name="Abouelleil A."/>
            <person name="Alvarado L."/>
            <person name="Arachchi H.M."/>
            <person name="Berlin A.M."/>
            <person name="Chapman S.B."/>
            <person name="Goldberg J."/>
            <person name="Griggs A."/>
            <person name="Gujja S."/>
            <person name="Hansen M."/>
            <person name="Howarth C."/>
            <person name="Imamovic A."/>
            <person name="Larimer J."/>
            <person name="McCowen C."/>
            <person name="Montmayeur A."/>
            <person name="Murphy C."/>
            <person name="Neiman D."/>
            <person name="Pearson M."/>
            <person name="Priest M."/>
            <person name="Roberts A."/>
            <person name="Saif S."/>
            <person name="Shea T."/>
            <person name="Sisk P."/>
            <person name="Sykes S."/>
            <person name="Wortman J."/>
            <person name="Nusbaum C."/>
            <person name="Birren B."/>
        </authorList>
    </citation>
    <scope>NUCLEOTIDE SEQUENCE [LARGE SCALE GENOMIC DNA]</scope>
    <source>
        <strain evidence="1 2">2_1_59BFAA</strain>
    </source>
</reference>
<protein>
    <recommendedName>
        <fullName evidence="3">DUF721 domain-containing protein</fullName>
    </recommendedName>
</protein>
<dbReference type="OrthoDB" id="10020762at2"/>
<comment type="caution">
    <text evidence="1">The sequence shown here is derived from an EMBL/GenBank/DDBJ whole genome shotgun (WGS) entry which is preliminary data.</text>
</comment>
<evidence type="ECO:0000313" key="2">
    <source>
        <dbReference type="Proteomes" id="UP000005835"/>
    </source>
</evidence>
<dbReference type="HOGENOM" id="CLU_729415_0_0_4"/>